<reference evidence="1 2" key="1">
    <citation type="submission" date="2019-07" db="EMBL/GenBank/DDBJ databases">
        <title>Caenimonas sedimenti sp. nov., isolated from activated sludge.</title>
        <authorList>
            <person name="Xu J."/>
        </authorList>
    </citation>
    <scope>NUCLEOTIDE SEQUENCE [LARGE SCALE GENOMIC DNA]</scope>
    <source>
        <strain evidence="1 2">HX-9-20</strain>
    </source>
</reference>
<evidence type="ECO:0000313" key="1">
    <source>
        <dbReference type="EMBL" id="TWO71454.1"/>
    </source>
</evidence>
<organism evidence="1 2">
    <name type="scientific">Caenimonas sedimenti</name>
    <dbReference type="NCBI Taxonomy" id="2596921"/>
    <lineage>
        <taxon>Bacteria</taxon>
        <taxon>Pseudomonadati</taxon>
        <taxon>Pseudomonadota</taxon>
        <taxon>Betaproteobacteria</taxon>
        <taxon>Burkholderiales</taxon>
        <taxon>Comamonadaceae</taxon>
        <taxon>Caenimonas</taxon>
    </lineage>
</organism>
<dbReference type="Pfam" id="PF14247">
    <property type="entry name" value="DUF4344"/>
    <property type="match status" value="1"/>
</dbReference>
<dbReference type="AlphaFoldDB" id="A0A562ZTI7"/>
<name>A0A562ZTI7_9BURK</name>
<dbReference type="EMBL" id="VOBQ01000008">
    <property type="protein sequence ID" value="TWO71454.1"/>
    <property type="molecule type" value="Genomic_DNA"/>
</dbReference>
<dbReference type="InterPro" id="IPR025644">
    <property type="entry name" value="DUF4344"/>
</dbReference>
<keyword evidence="2" id="KW-1185">Reference proteome</keyword>
<sequence>MADEHSLDGQRIYNLACWALGAEPGRGQSAARFVGLPVERAERCGAEYARLEEGMRARFKKYISFR</sequence>
<gene>
    <name evidence="1" type="ORF">FN976_11095</name>
</gene>
<comment type="caution">
    <text evidence="1">The sequence shown here is derived from an EMBL/GenBank/DDBJ whole genome shotgun (WGS) entry which is preliminary data.</text>
</comment>
<dbReference type="Proteomes" id="UP000318199">
    <property type="component" value="Unassembled WGS sequence"/>
</dbReference>
<proteinExistence type="predicted"/>
<accession>A0A562ZTI7</accession>
<dbReference type="OrthoDB" id="9784513at2"/>
<protein>
    <submittedName>
        <fullName evidence="1">Uncharacterized protein</fullName>
    </submittedName>
</protein>
<evidence type="ECO:0000313" key="2">
    <source>
        <dbReference type="Proteomes" id="UP000318199"/>
    </source>
</evidence>